<name>A0A1E5TVD5_9STAP</name>
<evidence type="ECO:0008006" key="6">
    <source>
        <dbReference type="Google" id="ProtNLM"/>
    </source>
</evidence>
<evidence type="ECO:0000313" key="4">
    <source>
        <dbReference type="EMBL" id="MDG0860652.1"/>
    </source>
</evidence>
<evidence type="ECO:0000256" key="3">
    <source>
        <dbReference type="ARBA" id="ARBA00038493"/>
    </source>
</evidence>
<gene>
    <name evidence="4" type="ORF">M4L21_15230</name>
</gene>
<dbReference type="GO" id="GO:0019172">
    <property type="term" value="F:glyoxalase III activity"/>
    <property type="evidence" value="ECO:0007669"/>
    <property type="project" value="TreeGrafter"/>
</dbReference>
<dbReference type="SUPFAM" id="SSF52317">
    <property type="entry name" value="Class I glutamine amidotransferase-like"/>
    <property type="match status" value="2"/>
</dbReference>
<dbReference type="Gene3D" id="3.40.50.880">
    <property type="match status" value="1"/>
</dbReference>
<sequence length="322" mass="36869">MKKQALIIISSANELPLNNPTKQKIDTGFFLVEMGKILDTFKDDYEFIFATPNGEKPTLDINGESLSMQAGEKLGIASVKEKFYKDPTNYRQKNTKLVDRREKELNTLYDLLGKLPVSQNLSNTDEETKEFRKQIVRKMDDLEEKKFYSLKELLENNADNNNDFSFENLSFVHLPGGHAPMVDFLDNPELGEVLNQLSEQKVITSLICHAPIALTSARLRIDDKGKPYNYDKSLYEGAHITTVPKIGELFMLISGYPKIKNKKTRLHYYVDKKLISYNFNVKTTKNFTKSLVVYDKTRKLLTGNGPQAIDDQTDKLKEILPK</sequence>
<dbReference type="GO" id="GO:0005737">
    <property type="term" value="C:cytoplasm"/>
    <property type="evidence" value="ECO:0007669"/>
    <property type="project" value="TreeGrafter"/>
</dbReference>
<evidence type="ECO:0000256" key="2">
    <source>
        <dbReference type="ARBA" id="ARBA00023239"/>
    </source>
</evidence>
<evidence type="ECO:0000313" key="5">
    <source>
        <dbReference type="Proteomes" id="UP001152302"/>
    </source>
</evidence>
<dbReference type="InterPro" id="IPR050325">
    <property type="entry name" value="Prot/Nucl_acid_deglycase"/>
</dbReference>
<dbReference type="RefSeq" id="WP_057511681.1">
    <property type="nucleotide sequence ID" value="NZ_CP066013.1"/>
</dbReference>
<dbReference type="InterPro" id="IPR029062">
    <property type="entry name" value="Class_I_gatase-like"/>
</dbReference>
<accession>A0A1E5TVD5</accession>
<protein>
    <recommendedName>
        <fullName evidence="6">DJ-1/PfpI domain-containing protein</fullName>
    </recommendedName>
</protein>
<comment type="caution">
    <text evidence="4">The sequence shown here is derived from an EMBL/GenBank/DDBJ whole genome shotgun (WGS) entry which is preliminary data.</text>
</comment>
<comment type="similarity">
    <text evidence="3">Belongs to the peptidase C56 family. HSP31-like subfamily.</text>
</comment>
<dbReference type="Proteomes" id="UP001152302">
    <property type="component" value="Unassembled WGS sequence"/>
</dbReference>
<keyword evidence="2" id="KW-0456">Lyase</keyword>
<dbReference type="AlphaFoldDB" id="A0A1E5TVD5"/>
<dbReference type="PANTHER" id="PTHR48094">
    <property type="entry name" value="PROTEIN/NUCLEIC ACID DEGLYCASE DJ-1-RELATED"/>
    <property type="match status" value="1"/>
</dbReference>
<organism evidence="4 5">
    <name type="scientific">Staphylococcus equorum</name>
    <dbReference type="NCBI Taxonomy" id="246432"/>
    <lineage>
        <taxon>Bacteria</taxon>
        <taxon>Bacillati</taxon>
        <taxon>Bacillota</taxon>
        <taxon>Bacilli</taxon>
        <taxon>Bacillales</taxon>
        <taxon>Staphylococcaceae</taxon>
        <taxon>Staphylococcus</taxon>
    </lineage>
</organism>
<proteinExistence type="inferred from homology"/>
<reference evidence="4" key="1">
    <citation type="submission" date="2022-05" db="EMBL/GenBank/DDBJ databases">
        <title>Comparative genomics of Staphylococcus equorum isolates.</title>
        <authorList>
            <person name="Luelf R.H."/>
        </authorList>
    </citation>
    <scope>NUCLEOTIDE SEQUENCE</scope>
    <source>
        <strain evidence="4">TMW 2.2343</strain>
    </source>
</reference>
<dbReference type="GO" id="GO:0019243">
    <property type="term" value="P:methylglyoxal catabolic process to D-lactate via S-lactoyl-glutathione"/>
    <property type="evidence" value="ECO:0007669"/>
    <property type="project" value="TreeGrafter"/>
</dbReference>
<dbReference type="EMBL" id="JAMBPX010000016">
    <property type="protein sequence ID" value="MDG0860652.1"/>
    <property type="molecule type" value="Genomic_DNA"/>
</dbReference>
<keyword evidence="1" id="KW-0346">Stress response</keyword>
<dbReference type="GeneID" id="69846722"/>
<evidence type="ECO:0000256" key="1">
    <source>
        <dbReference type="ARBA" id="ARBA00023016"/>
    </source>
</evidence>
<dbReference type="PANTHER" id="PTHR48094:SF11">
    <property type="entry name" value="GLUTATHIONE-INDEPENDENT GLYOXALASE HSP31-RELATED"/>
    <property type="match status" value="1"/>
</dbReference>